<dbReference type="GO" id="GO:0003824">
    <property type="term" value="F:catalytic activity"/>
    <property type="evidence" value="ECO:0007669"/>
    <property type="project" value="InterPro"/>
</dbReference>
<name>A0AAW2XXX7_9LAMI</name>
<dbReference type="PANTHER" id="PTHR33710:SF62">
    <property type="entry name" value="DUF4283 DOMAIN PROTEIN"/>
    <property type="match status" value="1"/>
</dbReference>
<dbReference type="Gene3D" id="3.60.10.10">
    <property type="entry name" value="Endonuclease/exonuclease/phosphatase"/>
    <property type="match status" value="1"/>
</dbReference>
<dbReference type="SUPFAM" id="SSF56219">
    <property type="entry name" value="DNase I-like"/>
    <property type="match status" value="1"/>
</dbReference>
<accession>A0AAW2XXX7</accession>
<proteinExistence type="predicted"/>
<sequence length="285" mass="32711">MELKILEGNRFLLKFNHIIDRNRVLDGCPWSFEKHLLVLNAIGTNENPNDVSLDWSEFHIHVNGLPLSKMLENMAKFIGNQLGHFVGVDIDNAGQGQSGGLVLLWDKSVSVQLQSLGPHHIDITVYPELDSEAWRFTGFYGFADTNSRQQPWDLLTNPKRASQWAWLIAGNFNEILSDSEKQGGRQRPVWQVRRFREALGSNDLYDLGYKETPFTWCNQHPAPNTIFERLDRACADPTWRNRFPNVIVHHLHVTSSDHAALLINRESNNKSLRQLLSFVSENLFK</sequence>
<dbReference type="PANTHER" id="PTHR33710">
    <property type="entry name" value="BNAC02G09200D PROTEIN"/>
    <property type="match status" value="1"/>
</dbReference>
<dbReference type="EMBL" id="JACGWN010000002">
    <property type="protein sequence ID" value="KAL0458691.1"/>
    <property type="molecule type" value="Genomic_DNA"/>
</dbReference>
<dbReference type="InterPro" id="IPR005135">
    <property type="entry name" value="Endo/exonuclease/phosphatase"/>
</dbReference>
<reference evidence="2" key="1">
    <citation type="submission" date="2020-06" db="EMBL/GenBank/DDBJ databases">
        <authorList>
            <person name="Li T."/>
            <person name="Hu X."/>
            <person name="Zhang T."/>
            <person name="Song X."/>
            <person name="Zhang H."/>
            <person name="Dai N."/>
            <person name="Sheng W."/>
            <person name="Hou X."/>
            <person name="Wei L."/>
        </authorList>
    </citation>
    <scope>NUCLEOTIDE SEQUENCE</scope>
    <source>
        <strain evidence="2">KEN1</strain>
        <tissue evidence="2">Leaf</tissue>
    </source>
</reference>
<reference evidence="2" key="2">
    <citation type="journal article" date="2024" name="Plant">
        <title>Genomic evolution and insights into agronomic trait innovations of Sesamum species.</title>
        <authorList>
            <person name="Miao H."/>
            <person name="Wang L."/>
            <person name="Qu L."/>
            <person name="Liu H."/>
            <person name="Sun Y."/>
            <person name="Le M."/>
            <person name="Wang Q."/>
            <person name="Wei S."/>
            <person name="Zheng Y."/>
            <person name="Lin W."/>
            <person name="Duan Y."/>
            <person name="Cao H."/>
            <person name="Xiong S."/>
            <person name="Wang X."/>
            <person name="Wei L."/>
            <person name="Li C."/>
            <person name="Ma Q."/>
            <person name="Ju M."/>
            <person name="Zhao R."/>
            <person name="Li G."/>
            <person name="Mu C."/>
            <person name="Tian Q."/>
            <person name="Mei H."/>
            <person name="Zhang T."/>
            <person name="Gao T."/>
            <person name="Zhang H."/>
        </authorList>
    </citation>
    <scope>NUCLEOTIDE SEQUENCE</scope>
    <source>
        <strain evidence="2">KEN1</strain>
    </source>
</reference>
<protein>
    <recommendedName>
        <fullName evidence="1">Endonuclease/exonuclease/phosphatase domain-containing protein</fullName>
    </recommendedName>
</protein>
<gene>
    <name evidence="2" type="ORF">Slati_0496300</name>
</gene>
<comment type="caution">
    <text evidence="2">The sequence shown here is derived from an EMBL/GenBank/DDBJ whole genome shotgun (WGS) entry which is preliminary data.</text>
</comment>
<organism evidence="2">
    <name type="scientific">Sesamum latifolium</name>
    <dbReference type="NCBI Taxonomy" id="2727402"/>
    <lineage>
        <taxon>Eukaryota</taxon>
        <taxon>Viridiplantae</taxon>
        <taxon>Streptophyta</taxon>
        <taxon>Embryophyta</taxon>
        <taxon>Tracheophyta</taxon>
        <taxon>Spermatophyta</taxon>
        <taxon>Magnoliopsida</taxon>
        <taxon>eudicotyledons</taxon>
        <taxon>Gunneridae</taxon>
        <taxon>Pentapetalae</taxon>
        <taxon>asterids</taxon>
        <taxon>lamiids</taxon>
        <taxon>Lamiales</taxon>
        <taxon>Pedaliaceae</taxon>
        <taxon>Sesamum</taxon>
    </lineage>
</organism>
<evidence type="ECO:0000259" key="1">
    <source>
        <dbReference type="Pfam" id="PF03372"/>
    </source>
</evidence>
<dbReference type="InterPro" id="IPR036691">
    <property type="entry name" value="Endo/exonu/phosph_ase_sf"/>
</dbReference>
<dbReference type="AlphaFoldDB" id="A0AAW2XXX7"/>
<dbReference type="Pfam" id="PF03372">
    <property type="entry name" value="Exo_endo_phos"/>
    <property type="match status" value="1"/>
</dbReference>
<evidence type="ECO:0000313" key="2">
    <source>
        <dbReference type="EMBL" id="KAL0458691.1"/>
    </source>
</evidence>
<feature type="domain" description="Endonuclease/exonuclease/phosphatase" evidence="1">
    <location>
        <begin position="85"/>
        <end position="258"/>
    </location>
</feature>